<protein>
    <recommendedName>
        <fullName evidence="1">Carbohydrate kinase PfkB domain-containing protein</fullName>
    </recommendedName>
</protein>
<dbReference type="Proteomes" id="UP001642540">
    <property type="component" value="Unassembled WGS sequence"/>
</dbReference>
<dbReference type="InterPro" id="IPR029056">
    <property type="entry name" value="Ribokinase-like"/>
</dbReference>
<accession>A0ABP1QMB0</accession>
<dbReference type="InterPro" id="IPR011611">
    <property type="entry name" value="PfkB_dom"/>
</dbReference>
<evidence type="ECO:0000259" key="1">
    <source>
        <dbReference type="Pfam" id="PF00294"/>
    </source>
</evidence>
<reference evidence="2 3" key="1">
    <citation type="submission" date="2024-08" db="EMBL/GenBank/DDBJ databases">
        <authorList>
            <person name="Cucini C."/>
            <person name="Frati F."/>
        </authorList>
    </citation>
    <scope>NUCLEOTIDE SEQUENCE [LARGE SCALE GENOMIC DNA]</scope>
</reference>
<keyword evidence="3" id="KW-1185">Reference proteome</keyword>
<dbReference type="Gene3D" id="3.40.1190.20">
    <property type="match status" value="1"/>
</dbReference>
<organism evidence="2 3">
    <name type="scientific">Orchesella dallaii</name>
    <dbReference type="NCBI Taxonomy" id="48710"/>
    <lineage>
        <taxon>Eukaryota</taxon>
        <taxon>Metazoa</taxon>
        <taxon>Ecdysozoa</taxon>
        <taxon>Arthropoda</taxon>
        <taxon>Hexapoda</taxon>
        <taxon>Collembola</taxon>
        <taxon>Entomobryomorpha</taxon>
        <taxon>Entomobryoidea</taxon>
        <taxon>Orchesellidae</taxon>
        <taxon>Orchesellinae</taxon>
        <taxon>Orchesella</taxon>
    </lineage>
</organism>
<dbReference type="PANTHER" id="PTHR42774">
    <property type="entry name" value="PHOSPHOTRANSFERASE SYSTEM TRANSPORT PROTEIN"/>
    <property type="match status" value="1"/>
</dbReference>
<proteinExistence type="predicted"/>
<gene>
    <name evidence="2" type="ORF">ODALV1_LOCUS12748</name>
</gene>
<dbReference type="SUPFAM" id="SSF53613">
    <property type="entry name" value="Ribokinase-like"/>
    <property type="match status" value="1"/>
</dbReference>
<dbReference type="Pfam" id="PF00294">
    <property type="entry name" value="PfkB"/>
    <property type="match status" value="1"/>
</dbReference>
<comment type="caution">
    <text evidence="2">The sequence shown here is derived from an EMBL/GenBank/DDBJ whole genome shotgun (WGS) entry which is preliminary data.</text>
</comment>
<evidence type="ECO:0000313" key="2">
    <source>
        <dbReference type="EMBL" id="CAL8107684.1"/>
    </source>
</evidence>
<dbReference type="InterPro" id="IPR052562">
    <property type="entry name" value="Ketohexokinase-related"/>
</dbReference>
<dbReference type="PANTHER" id="PTHR42774:SF3">
    <property type="entry name" value="KETOHEXOKINASE"/>
    <property type="match status" value="1"/>
</dbReference>
<evidence type="ECO:0000313" key="3">
    <source>
        <dbReference type="Proteomes" id="UP001642540"/>
    </source>
</evidence>
<feature type="domain" description="Carbohydrate kinase PfkB" evidence="1">
    <location>
        <begin position="19"/>
        <end position="313"/>
    </location>
</feature>
<name>A0ABP1QMB0_9HEXA</name>
<sequence>MILVAGHCCPDDVYHVVKYPDEDSTVGSRTEHNRCTKQSWERGGNASNNATVLSCLGASVEYFGTLADDNLLQFLQADMDSLGIKRENCPIIQCGTGPISVVICSEETGSRTIVHAKGNLPELTVDDLEKLDISKYSWIHFEGRNEASLPAMLTRIKEYNSTHSKTESLQQCANDLKPNYQKAKIPVSIEVEKHRESLAVLLPLADVVLVGKDFAMLQGAKDCIEAAKIISTKVEPGTVVVCPWGDQGASYCIARSNPADVDVKKQDAYVPDKIIDSLGAGDTFNSTVIYCLYKGMDIGTSVDLGCRIASEKLKIRGFKGIKDIVQKSYPQLR</sequence>
<dbReference type="EMBL" id="CAXLJM020000038">
    <property type="protein sequence ID" value="CAL8107684.1"/>
    <property type="molecule type" value="Genomic_DNA"/>
</dbReference>